<dbReference type="AlphaFoldDB" id="A0ABD0LYA4"/>
<feature type="chain" id="PRO_5044866792" evidence="1">
    <location>
        <begin position="25"/>
        <end position="109"/>
    </location>
</feature>
<evidence type="ECO:0000313" key="3">
    <source>
        <dbReference type="Proteomes" id="UP001519460"/>
    </source>
</evidence>
<evidence type="ECO:0000256" key="1">
    <source>
        <dbReference type="SAM" id="SignalP"/>
    </source>
</evidence>
<gene>
    <name evidence="2" type="ORF">BaRGS_00004684</name>
</gene>
<name>A0ABD0LYA4_9CAEN</name>
<organism evidence="2 3">
    <name type="scientific">Batillaria attramentaria</name>
    <dbReference type="NCBI Taxonomy" id="370345"/>
    <lineage>
        <taxon>Eukaryota</taxon>
        <taxon>Metazoa</taxon>
        <taxon>Spiralia</taxon>
        <taxon>Lophotrochozoa</taxon>
        <taxon>Mollusca</taxon>
        <taxon>Gastropoda</taxon>
        <taxon>Caenogastropoda</taxon>
        <taxon>Sorbeoconcha</taxon>
        <taxon>Cerithioidea</taxon>
        <taxon>Batillariidae</taxon>
        <taxon>Batillaria</taxon>
    </lineage>
</organism>
<sequence length="109" mass="10978">MVARSYALILITMVIATSLRSAQGLDCANGDACGTALARCKLAGTVYCCAGVGYTVHAVAANGQPQSCTCESTPGSSGSRCRSTNSASGLAGTFFATAIAFTLWSVLQA</sequence>
<comment type="caution">
    <text evidence="2">The sequence shown here is derived from an EMBL/GenBank/DDBJ whole genome shotgun (WGS) entry which is preliminary data.</text>
</comment>
<dbReference type="EMBL" id="JACVVK020000017">
    <property type="protein sequence ID" value="KAK7503952.1"/>
    <property type="molecule type" value="Genomic_DNA"/>
</dbReference>
<keyword evidence="1" id="KW-0732">Signal</keyword>
<evidence type="ECO:0000313" key="2">
    <source>
        <dbReference type="EMBL" id="KAK7503952.1"/>
    </source>
</evidence>
<protein>
    <submittedName>
        <fullName evidence="2">Uncharacterized protein</fullName>
    </submittedName>
</protein>
<reference evidence="2 3" key="1">
    <citation type="journal article" date="2023" name="Sci. Data">
        <title>Genome assembly of the Korean intertidal mud-creeper Batillaria attramentaria.</title>
        <authorList>
            <person name="Patra A.K."/>
            <person name="Ho P.T."/>
            <person name="Jun S."/>
            <person name="Lee S.J."/>
            <person name="Kim Y."/>
            <person name="Won Y.J."/>
        </authorList>
    </citation>
    <scope>NUCLEOTIDE SEQUENCE [LARGE SCALE GENOMIC DNA]</scope>
    <source>
        <strain evidence="2">Wonlab-2016</strain>
    </source>
</reference>
<proteinExistence type="predicted"/>
<accession>A0ABD0LYA4</accession>
<dbReference type="Proteomes" id="UP001519460">
    <property type="component" value="Unassembled WGS sequence"/>
</dbReference>
<feature type="signal peptide" evidence="1">
    <location>
        <begin position="1"/>
        <end position="24"/>
    </location>
</feature>
<keyword evidence="3" id="KW-1185">Reference proteome</keyword>